<evidence type="ECO:0000313" key="9">
    <source>
        <dbReference type="EMBL" id="MAH62124.1"/>
    </source>
</evidence>
<feature type="signal peptide" evidence="6">
    <location>
        <begin position="1"/>
        <end position="31"/>
    </location>
</feature>
<evidence type="ECO:0000256" key="5">
    <source>
        <dbReference type="SAM" id="MobiDB-lite"/>
    </source>
</evidence>
<dbReference type="PROSITE" id="PS00170">
    <property type="entry name" value="CSA_PPIASE_1"/>
    <property type="match status" value="1"/>
</dbReference>
<organism evidence="9 10">
    <name type="scientific">SAR324 cluster bacterium</name>
    <dbReference type="NCBI Taxonomy" id="2024889"/>
    <lineage>
        <taxon>Bacteria</taxon>
        <taxon>Deltaproteobacteria</taxon>
        <taxon>SAR324 cluster</taxon>
    </lineage>
</organism>
<keyword evidence="3 4" id="KW-0413">Isomerase</keyword>
<evidence type="ECO:0000313" key="10">
    <source>
        <dbReference type="Proteomes" id="UP000226525"/>
    </source>
</evidence>
<feature type="chain" id="PRO_5014932796" description="peptidylprolyl isomerase" evidence="6">
    <location>
        <begin position="32"/>
        <end position="455"/>
    </location>
</feature>
<dbReference type="Pfam" id="PF00160">
    <property type="entry name" value="Pro_isomerase"/>
    <property type="match status" value="1"/>
</dbReference>
<protein>
    <recommendedName>
        <fullName evidence="1">peptidylprolyl isomerase</fullName>
        <ecNumber evidence="1">5.2.1.8</ecNumber>
    </recommendedName>
</protein>
<reference evidence="10" key="1">
    <citation type="submission" date="2017-09" db="EMBL/GenBank/DDBJ databases">
        <title>The Reconstruction of 2,631 Draft Metagenome-Assembled Genomes from the Global Oceans.</title>
        <authorList>
            <person name="Tully B.J."/>
            <person name="Graham E.D."/>
            <person name="Heidelberg J.F."/>
        </authorList>
    </citation>
    <scope>NUCLEOTIDE SEQUENCE [LARGE SCALE GENOMIC DNA]</scope>
</reference>
<dbReference type="Proteomes" id="UP000226525">
    <property type="component" value="Unassembled WGS sequence"/>
</dbReference>
<feature type="domain" description="PpiC" evidence="8">
    <location>
        <begin position="245"/>
        <end position="350"/>
    </location>
</feature>
<keyword evidence="2 4" id="KW-0697">Rotamase</keyword>
<gene>
    <name evidence="9" type="ORF">CMN54_01485</name>
</gene>
<dbReference type="GO" id="GO:0003755">
    <property type="term" value="F:peptidyl-prolyl cis-trans isomerase activity"/>
    <property type="evidence" value="ECO:0007669"/>
    <property type="project" value="UniProtKB-KW"/>
</dbReference>
<dbReference type="GO" id="GO:0006457">
    <property type="term" value="P:protein folding"/>
    <property type="evidence" value="ECO:0007669"/>
    <property type="project" value="InterPro"/>
</dbReference>
<dbReference type="PANTHER" id="PTHR45625:SF4">
    <property type="entry name" value="PEPTIDYLPROLYL ISOMERASE DOMAIN AND WD REPEAT-CONTAINING PROTEIN 1"/>
    <property type="match status" value="1"/>
</dbReference>
<dbReference type="InterPro" id="IPR029000">
    <property type="entry name" value="Cyclophilin-like_dom_sf"/>
</dbReference>
<keyword evidence="6" id="KW-0732">Signal</keyword>
<dbReference type="SUPFAM" id="SSF50891">
    <property type="entry name" value="Cyclophilin-like"/>
    <property type="match status" value="1"/>
</dbReference>
<dbReference type="InterPro" id="IPR046357">
    <property type="entry name" value="PPIase_dom_sf"/>
</dbReference>
<sequence>MRSISRLRRSIGRSFLLLLAVSMAPSFTLGAEGLSDGLYADLETNRGRILLKLFYKRVPRTVANFVGLADGTQSWNDPISGDSRKSKFYDGLTFHRVIADFMVQGGDPLGTGSGGPGYRFADEFHPELRHNKPGILSMANAGPDTNGSQFFITHKETPWLDDKHSVFGEVVEGMNVVNTIEKGDRIEQMRIVRQGSDAEAFDEMAVISKADATRQALSEQNRKNLPEASSELDPSRVPQPDQPIASKVALEMLVIGYQGARIPKQDLYYDREGAAEVSAKLADLARRKGVDFSELVDRFTDLPEQTRIPMIDQANPQLPPFLKPAFSLLDGQISDPVETPLGFLIFKRVSLELITASHVLISYQGALRSEQSRSKDEAMQLAQQLLAEIQDGRDFAEVAKEHSNGPSAPQGGVLGEFPRGMMVPEFDQAAFTLEPNTVSEVVETAFGFHIIKRIQ</sequence>
<dbReference type="Gene3D" id="3.10.50.40">
    <property type="match status" value="2"/>
</dbReference>
<evidence type="ECO:0000259" key="7">
    <source>
        <dbReference type="PROSITE" id="PS50072"/>
    </source>
</evidence>
<dbReference type="AlphaFoldDB" id="A0A2D6YG31"/>
<evidence type="ECO:0000259" key="8">
    <source>
        <dbReference type="PROSITE" id="PS50198"/>
    </source>
</evidence>
<dbReference type="Gene3D" id="2.40.100.10">
    <property type="entry name" value="Cyclophilin-like"/>
    <property type="match status" value="1"/>
</dbReference>
<dbReference type="PANTHER" id="PTHR45625">
    <property type="entry name" value="PEPTIDYL-PROLYL CIS-TRANS ISOMERASE-RELATED"/>
    <property type="match status" value="1"/>
</dbReference>
<feature type="region of interest" description="Disordered" evidence="5">
    <location>
        <begin position="214"/>
        <end position="241"/>
    </location>
</feature>
<dbReference type="InterPro" id="IPR044666">
    <property type="entry name" value="Cyclophilin_A-like"/>
</dbReference>
<evidence type="ECO:0000256" key="3">
    <source>
        <dbReference type="ARBA" id="ARBA00023235"/>
    </source>
</evidence>
<dbReference type="PRINTS" id="PR00153">
    <property type="entry name" value="CSAPPISMRASE"/>
</dbReference>
<dbReference type="EC" id="5.2.1.8" evidence="1"/>
<feature type="domain" description="PpiC" evidence="8">
    <location>
        <begin position="351"/>
        <end position="455"/>
    </location>
</feature>
<dbReference type="InterPro" id="IPR002130">
    <property type="entry name" value="Cyclophilin-type_PPIase_dom"/>
</dbReference>
<name>A0A2D6YG31_9DELT</name>
<dbReference type="PROSITE" id="PS01096">
    <property type="entry name" value="PPIC_PPIASE_1"/>
    <property type="match status" value="1"/>
</dbReference>
<dbReference type="EMBL" id="NZEX01000014">
    <property type="protein sequence ID" value="MAH62124.1"/>
    <property type="molecule type" value="Genomic_DNA"/>
</dbReference>
<dbReference type="CDD" id="cd00317">
    <property type="entry name" value="cyclophilin"/>
    <property type="match status" value="1"/>
</dbReference>
<dbReference type="InterPro" id="IPR020892">
    <property type="entry name" value="Cyclophilin-type_PPIase_CS"/>
</dbReference>
<dbReference type="Pfam" id="PF00639">
    <property type="entry name" value="Rotamase"/>
    <property type="match status" value="1"/>
</dbReference>
<accession>A0A2D6YG31</accession>
<dbReference type="Pfam" id="PF13616">
    <property type="entry name" value="Rotamase_3"/>
    <property type="match status" value="1"/>
</dbReference>
<evidence type="ECO:0000256" key="4">
    <source>
        <dbReference type="PROSITE-ProRule" id="PRU00278"/>
    </source>
</evidence>
<evidence type="ECO:0000256" key="2">
    <source>
        <dbReference type="ARBA" id="ARBA00023110"/>
    </source>
</evidence>
<feature type="domain" description="PPIase cyclophilin-type" evidence="7">
    <location>
        <begin position="43"/>
        <end position="182"/>
    </location>
</feature>
<dbReference type="PROSITE" id="PS50072">
    <property type="entry name" value="CSA_PPIASE_2"/>
    <property type="match status" value="1"/>
</dbReference>
<dbReference type="InterPro" id="IPR000297">
    <property type="entry name" value="PPIase_PpiC"/>
</dbReference>
<dbReference type="PROSITE" id="PS50198">
    <property type="entry name" value="PPIC_PPIASE_2"/>
    <property type="match status" value="2"/>
</dbReference>
<dbReference type="SUPFAM" id="SSF54534">
    <property type="entry name" value="FKBP-like"/>
    <property type="match status" value="2"/>
</dbReference>
<dbReference type="InterPro" id="IPR023058">
    <property type="entry name" value="PPIase_PpiC_CS"/>
</dbReference>
<evidence type="ECO:0000256" key="1">
    <source>
        <dbReference type="ARBA" id="ARBA00013194"/>
    </source>
</evidence>
<evidence type="ECO:0000256" key="6">
    <source>
        <dbReference type="SAM" id="SignalP"/>
    </source>
</evidence>
<proteinExistence type="predicted"/>
<comment type="caution">
    <text evidence="9">The sequence shown here is derived from an EMBL/GenBank/DDBJ whole genome shotgun (WGS) entry which is preliminary data.</text>
</comment>